<dbReference type="InterPro" id="IPR020846">
    <property type="entry name" value="MFS_dom"/>
</dbReference>
<gene>
    <name evidence="8" type="ORF">ACFPYJ_21910</name>
</gene>
<name>A0ABW0W2N0_9BACL</name>
<comment type="subcellular location">
    <subcellularLocation>
        <location evidence="1">Cell membrane</location>
        <topology evidence="1">Multi-pass membrane protein</topology>
    </subcellularLocation>
</comment>
<evidence type="ECO:0000256" key="2">
    <source>
        <dbReference type="ARBA" id="ARBA00022448"/>
    </source>
</evidence>
<dbReference type="InterPro" id="IPR011701">
    <property type="entry name" value="MFS"/>
</dbReference>
<evidence type="ECO:0000313" key="9">
    <source>
        <dbReference type="Proteomes" id="UP001596047"/>
    </source>
</evidence>
<dbReference type="PROSITE" id="PS00216">
    <property type="entry name" value="SUGAR_TRANSPORT_1"/>
    <property type="match status" value="1"/>
</dbReference>
<evidence type="ECO:0000256" key="6">
    <source>
        <dbReference type="SAM" id="Phobius"/>
    </source>
</evidence>
<accession>A0ABW0W2N0</accession>
<evidence type="ECO:0000259" key="7">
    <source>
        <dbReference type="PROSITE" id="PS50850"/>
    </source>
</evidence>
<dbReference type="Proteomes" id="UP001596047">
    <property type="component" value="Unassembled WGS sequence"/>
</dbReference>
<keyword evidence="2" id="KW-0813">Transport</keyword>
<reference evidence="9" key="1">
    <citation type="journal article" date="2019" name="Int. J. Syst. Evol. Microbiol.">
        <title>The Global Catalogue of Microorganisms (GCM) 10K type strain sequencing project: providing services to taxonomists for standard genome sequencing and annotation.</title>
        <authorList>
            <consortium name="The Broad Institute Genomics Platform"/>
            <consortium name="The Broad Institute Genome Sequencing Center for Infectious Disease"/>
            <person name="Wu L."/>
            <person name="Ma J."/>
        </authorList>
    </citation>
    <scope>NUCLEOTIDE SEQUENCE [LARGE SCALE GENOMIC DNA]</scope>
    <source>
        <strain evidence="9">CGMCC 1.3240</strain>
    </source>
</reference>
<dbReference type="PANTHER" id="PTHR23521">
    <property type="entry name" value="TRANSPORTER MFS SUPERFAMILY"/>
    <property type="match status" value="1"/>
</dbReference>
<dbReference type="EMBL" id="JBHSOW010000080">
    <property type="protein sequence ID" value="MFC5651723.1"/>
    <property type="molecule type" value="Genomic_DNA"/>
</dbReference>
<evidence type="ECO:0000313" key="8">
    <source>
        <dbReference type="EMBL" id="MFC5651723.1"/>
    </source>
</evidence>
<feature type="transmembrane region" description="Helical" evidence="6">
    <location>
        <begin position="62"/>
        <end position="82"/>
    </location>
</feature>
<proteinExistence type="predicted"/>
<keyword evidence="5 6" id="KW-0472">Membrane</keyword>
<organism evidence="8 9">
    <name type="scientific">Paenibacillus solisilvae</name>
    <dbReference type="NCBI Taxonomy" id="2486751"/>
    <lineage>
        <taxon>Bacteria</taxon>
        <taxon>Bacillati</taxon>
        <taxon>Bacillota</taxon>
        <taxon>Bacilli</taxon>
        <taxon>Bacillales</taxon>
        <taxon>Paenibacillaceae</taxon>
        <taxon>Paenibacillus</taxon>
    </lineage>
</organism>
<comment type="caution">
    <text evidence="8">The sequence shown here is derived from an EMBL/GenBank/DDBJ whole genome shotgun (WGS) entry which is preliminary data.</text>
</comment>
<feature type="domain" description="Major facilitator superfamily (MFS) profile" evidence="7">
    <location>
        <begin position="133"/>
        <end position="314"/>
    </location>
</feature>
<sequence length="314" mass="34194">MGLQNHDHERYSARNLRDAALSIYGFFVGLVYVKDGVGDSALHYCTQLWIVSSSPADKRGYISLYGMAYGVGFSIGPLGINLMRFRDAVPFITSAVFFVLILLLVAKLPHQFPEKVAKAALPAGNWHVMAYRFAWFALIPGFLYGLMEASMNSSFPLYGLRIELSEQWISLLLPALGIGSLLLMFPLGMLSDRIGRKPVLMACGLAGGLLFLTVPLAGNHAAALLVLLALIGGVIGSFYSLGLAYPADVLPKVIMPTANVIASIHFSIGSLLSPSIGGYGIRYVSVYSMFILLDLAYLLFAICGFFFKKREWSS</sequence>
<dbReference type="Pfam" id="PF07690">
    <property type="entry name" value="MFS_1"/>
    <property type="match status" value="1"/>
</dbReference>
<keyword evidence="3 6" id="KW-0812">Transmembrane</keyword>
<dbReference type="PROSITE" id="PS50850">
    <property type="entry name" value="MFS"/>
    <property type="match status" value="1"/>
</dbReference>
<protein>
    <submittedName>
        <fullName evidence="8">MFS transporter</fullName>
    </submittedName>
</protein>
<dbReference type="PANTHER" id="PTHR23521:SF2">
    <property type="entry name" value="TRANSPORTER MFS SUPERFAMILY"/>
    <property type="match status" value="1"/>
</dbReference>
<keyword evidence="9" id="KW-1185">Reference proteome</keyword>
<feature type="transmembrane region" description="Helical" evidence="6">
    <location>
        <begin position="167"/>
        <end position="187"/>
    </location>
</feature>
<feature type="transmembrane region" description="Helical" evidence="6">
    <location>
        <begin position="88"/>
        <end position="108"/>
    </location>
</feature>
<evidence type="ECO:0000256" key="4">
    <source>
        <dbReference type="ARBA" id="ARBA00022989"/>
    </source>
</evidence>
<keyword evidence="4 6" id="KW-1133">Transmembrane helix</keyword>
<dbReference type="Gene3D" id="1.20.1250.20">
    <property type="entry name" value="MFS general substrate transporter like domains"/>
    <property type="match status" value="1"/>
</dbReference>
<feature type="transmembrane region" description="Helical" evidence="6">
    <location>
        <begin position="284"/>
        <end position="307"/>
    </location>
</feature>
<evidence type="ECO:0000256" key="5">
    <source>
        <dbReference type="ARBA" id="ARBA00023136"/>
    </source>
</evidence>
<feature type="transmembrane region" description="Helical" evidence="6">
    <location>
        <begin position="199"/>
        <end position="217"/>
    </location>
</feature>
<dbReference type="InterPro" id="IPR005829">
    <property type="entry name" value="Sugar_transporter_CS"/>
</dbReference>
<evidence type="ECO:0000256" key="3">
    <source>
        <dbReference type="ARBA" id="ARBA00022692"/>
    </source>
</evidence>
<dbReference type="SUPFAM" id="SSF103473">
    <property type="entry name" value="MFS general substrate transporter"/>
    <property type="match status" value="1"/>
</dbReference>
<feature type="transmembrane region" description="Helical" evidence="6">
    <location>
        <begin position="129"/>
        <end position="147"/>
    </location>
</feature>
<feature type="transmembrane region" description="Helical" evidence="6">
    <location>
        <begin position="223"/>
        <end position="241"/>
    </location>
</feature>
<dbReference type="InterPro" id="IPR036259">
    <property type="entry name" value="MFS_trans_sf"/>
</dbReference>
<evidence type="ECO:0000256" key="1">
    <source>
        <dbReference type="ARBA" id="ARBA00004651"/>
    </source>
</evidence>
<dbReference type="RefSeq" id="WP_379190352.1">
    <property type="nucleotide sequence ID" value="NZ_JBHSOW010000080.1"/>
</dbReference>